<reference evidence="5 6" key="1">
    <citation type="submission" date="2023-10" db="EMBL/GenBank/DDBJ databases">
        <title>Psychrosphaera aquimaarina strain SW33 isolated from seawater.</title>
        <authorList>
            <person name="Bayburt H."/>
            <person name="Kim J.M."/>
            <person name="Choi B.J."/>
            <person name="Jeon C.O."/>
        </authorList>
    </citation>
    <scope>NUCLEOTIDE SEQUENCE [LARGE SCALE GENOMIC DNA]</scope>
    <source>
        <strain evidence="5 6">KCTC 52743</strain>
    </source>
</reference>
<keyword evidence="2" id="KW-0808">Transferase</keyword>
<comment type="caution">
    <text evidence="5">The sequence shown here is derived from an EMBL/GenBank/DDBJ whole genome shotgun (WGS) entry which is preliminary data.</text>
</comment>
<dbReference type="EMBL" id="JAWCUA010000010">
    <property type="protein sequence ID" value="MDU0114071.1"/>
    <property type="molecule type" value="Genomic_DNA"/>
</dbReference>
<gene>
    <name evidence="5" type="ORF">RT723_13940</name>
</gene>
<dbReference type="PANTHER" id="PTHR10434">
    <property type="entry name" value="1-ACYL-SN-GLYCEROL-3-PHOSPHATE ACYLTRANSFERASE"/>
    <property type="match status" value="1"/>
</dbReference>
<evidence type="ECO:0000256" key="2">
    <source>
        <dbReference type="ARBA" id="ARBA00022679"/>
    </source>
</evidence>
<sequence>MTSRKNTIPELQTHHSRLGNRLTRWFGRSMLGLLGWQIKGEFPADKKCVICVAPHTSNWDFFIAIFAVLAMDIKLVWGAKHQIFIWPIKSLLGGLGGMPINRKQAGGVVGQIVNEFNHSESMVFALAPEGTRHHVPKWKNGFLRIAKEAQVPVYLVHLDYKKKEMGFGPSIVVDDLDASMEYVRNYYRIIPAKHPDKTS</sequence>
<evidence type="ECO:0000256" key="1">
    <source>
        <dbReference type="ARBA" id="ARBA00005189"/>
    </source>
</evidence>
<dbReference type="SMART" id="SM00563">
    <property type="entry name" value="PlsC"/>
    <property type="match status" value="1"/>
</dbReference>
<dbReference type="GO" id="GO:0016746">
    <property type="term" value="F:acyltransferase activity"/>
    <property type="evidence" value="ECO:0007669"/>
    <property type="project" value="UniProtKB-KW"/>
</dbReference>
<feature type="domain" description="Phospholipid/glycerol acyltransferase" evidence="4">
    <location>
        <begin position="49"/>
        <end position="161"/>
    </location>
</feature>
<keyword evidence="3 5" id="KW-0012">Acyltransferase</keyword>
<evidence type="ECO:0000259" key="4">
    <source>
        <dbReference type="SMART" id="SM00563"/>
    </source>
</evidence>
<proteinExistence type="predicted"/>
<dbReference type="RefSeq" id="WP_315947668.1">
    <property type="nucleotide sequence ID" value="NZ_JAWCUA010000010.1"/>
</dbReference>
<comment type="pathway">
    <text evidence="1">Lipid metabolism.</text>
</comment>
<evidence type="ECO:0000313" key="6">
    <source>
        <dbReference type="Proteomes" id="UP001257914"/>
    </source>
</evidence>
<evidence type="ECO:0000256" key="3">
    <source>
        <dbReference type="ARBA" id="ARBA00023315"/>
    </source>
</evidence>
<dbReference type="PANTHER" id="PTHR10434:SF9">
    <property type="entry name" value="PHOSPHOLIPID_GLYCEROL ACYLTRANSFERASE DOMAIN-CONTAINING PROTEIN"/>
    <property type="match status" value="1"/>
</dbReference>
<accession>A0ABU3R331</accession>
<dbReference type="Proteomes" id="UP001257914">
    <property type="component" value="Unassembled WGS sequence"/>
</dbReference>
<dbReference type="Pfam" id="PF01553">
    <property type="entry name" value="Acyltransferase"/>
    <property type="match status" value="1"/>
</dbReference>
<name>A0ABU3R331_9GAMM</name>
<evidence type="ECO:0000313" key="5">
    <source>
        <dbReference type="EMBL" id="MDU0114071.1"/>
    </source>
</evidence>
<organism evidence="5 6">
    <name type="scientific">Psychrosphaera aquimarina</name>
    <dbReference type="NCBI Taxonomy" id="2044854"/>
    <lineage>
        <taxon>Bacteria</taxon>
        <taxon>Pseudomonadati</taxon>
        <taxon>Pseudomonadota</taxon>
        <taxon>Gammaproteobacteria</taxon>
        <taxon>Alteromonadales</taxon>
        <taxon>Pseudoalteromonadaceae</taxon>
        <taxon>Psychrosphaera</taxon>
    </lineage>
</organism>
<dbReference type="SUPFAM" id="SSF69593">
    <property type="entry name" value="Glycerol-3-phosphate (1)-acyltransferase"/>
    <property type="match status" value="1"/>
</dbReference>
<dbReference type="InterPro" id="IPR002123">
    <property type="entry name" value="Plipid/glycerol_acylTrfase"/>
</dbReference>
<protein>
    <submittedName>
        <fullName evidence="5">1-acyl-sn-glycerol-3-phosphate acyltransferase</fullName>
    </submittedName>
</protein>
<keyword evidence="6" id="KW-1185">Reference proteome</keyword>